<dbReference type="Proteomes" id="UP000179095">
    <property type="component" value="Unassembled WGS sequence"/>
</dbReference>
<gene>
    <name evidence="3" type="ORF">A3F86_05995</name>
</gene>
<dbReference type="STRING" id="1802568.A3F86_05995"/>
<organism evidence="3 4">
    <name type="scientific">candidate division WOR-1 bacterium RIFCSPLOWO2_12_FULL_45_9</name>
    <dbReference type="NCBI Taxonomy" id="1802568"/>
    <lineage>
        <taxon>Bacteria</taxon>
        <taxon>Bacillati</taxon>
        <taxon>Saganbacteria</taxon>
    </lineage>
</organism>
<feature type="chain" id="PRO_5009514245" description="Dienelactone hydrolase domain-containing protein" evidence="1">
    <location>
        <begin position="19"/>
        <end position="364"/>
    </location>
</feature>
<dbReference type="InterPro" id="IPR002925">
    <property type="entry name" value="Dienelactn_hydro"/>
</dbReference>
<feature type="signal peptide" evidence="1">
    <location>
        <begin position="1"/>
        <end position="18"/>
    </location>
</feature>
<protein>
    <recommendedName>
        <fullName evidence="2">Dienelactone hydrolase domain-containing protein</fullName>
    </recommendedName>
</protein>
<feature type="non-terminal residue" evidence="3">
    <location>
        <position position="364"/>
    </location>
</feature>
<dbReference type="InterPro" id="IPR050261">
    <property type="entry name" value="FrsA_esterase"/>
</dbReference>
<dbReference type="EMBL" id="METQ01000064">
    <property type="protein sequence ID" value="OGC07989.1"/>
    <property type="molecule type" value="Genomic_DNA"/>
</dbReference>
<evidence type="ECO:0000256" key="1">
    <source>
        <dbReference type="SAM" id="SignalP"/>
    </source>
</evidence>
<sequence length="364" mass="40802">MRFILALSILISIVTTLAFPSSEDYNPWKSSYDSVKAETIKSYRKGSIQVEEIYYQSRLYNGQPSKIFGYYCYPADFEQELPAIIISHGGGGTASLARTITWANRGYAVLAIDLPGKGEQRASSRSTGPNMDVPTLLRTTPNIEDNYLIHSVAAIRNGITYLTQRAEVDAGRIGLVGLSWGGVNTILTNGQDKRLKTAVNVFGAGYIPEGCTWQTRFDIMTDEELALWDKYIDPKNFLTTQHAPILFITGTNDHCYYLPTFQKSYNEVTAPKKLVLIPNLKHQFTASSQKIVWRWLDLYLKYEGSFPEVKILSLHKKGNDKVVISASATSGQEISDVTLYYTQSAPTAWTKQKWVSLTPYQEDG</sequence>
<dbReference type="PANTHER" id="PTHR22946">
    <property type="entry name" value="DIENELACTONE HYDROLASE DOMAIN-CONTAINING PROTEIN-RELATED"/>
    <property type="match status" value="1"/>
</dbReference>
<dbReference type="Pfam" id="PF01738">
    <property type="entry name" value="DLH"/>
    <property type="match status" value="1"/>
</dbReference>
<dbReference type="InterPro" id="IPR029058">
    <property type="entry name" value="AB_hydrolase_fold"/>
</dbReference>
<comment type="caution">
    <text evidence="3">The sequence shown here is derived from an EMBL/GenBank/DDBJ whole genome shotgun (WGS) entry which is preliminary data.</text>
</comment>
<evidence type="ECO:0000313" key="3">
    <source>
        <dbReference type="EMBL" id="OGC07989.1"/>
    </source>
</evidence>
<evidence type="ECO:0000313" key="4">
    <source>
        <dbReference type="Proteomes" id="UP000179095"/>
    </source>
</evidence>
<keyword evidence="1" id="KW-0732">Signal</keyword>
<dbReference type="SUPFAM" id="SSF53474">
    <property type="entry name" value="alpha/beta-Hydrolases"/>
    <property type="match status" value="1"/>
</dbReference>
<proteinExistence type="predicted"/>
<dbReference type="GO" id="GO:0016787">
    <property type="term" value="F:hydrolase activity"/>
    <property type="evidence" value="ECO:0007669"/>
    <property type="project" value="InterPro"/>
</dbReference>
<dbReference type="Gene3D" id="3.40.50.1820">
    <property type="entry name" value="alpha/beta hydrolase"/>
    <property type="match status" value="1"/>
</dbReference>
<name>A0A1F4RIL1_UNCSA</name>
<feature type="domain" description="Dienelactone hydrolase" evidence="2">
    <location>
        <begin position="72"/>
        <end position="290"/>
    </location>
</feature>
<evidence type="ECO:0000259" key="2">
    <source>
        <dbReference type="Pfam" id="PF01738"/>
    </source>
</evidence>
<reference evidence="3 4" key="1">
    <citation type="journal article" date="2016" name="Nat. Commun.">
        <title>Thousands of microbial genomes shed light on interconnected biogeochemical processes in an aquifer system.</title>
        <authorList>
            <person name="Anantharaman K."/>
            <person name="Brown C.T."/>
            <person name="Hug L.A."/>
            <person name="Sharon I."/>
            <person name="Castelle C.J."/>
            <person name="Probst A.J."/>
            <person name="Thomas B.C."/>
            <person name="Singh A."/>
            <person name="Wilkins M.J."/>
            <person name="Karaoz U."/>
            <person name="Brodie E.L."/>
            <person name="Williams K.H."/>
            <person name="Hubbard S.S."/>
            <person name="Banfield J.F."/>
        </authorList>
    </citation>
    <scope>NUCLEOTIDE SEQUENCE [LARGE SCALE GENOMIC DNA]</scope>
</reference>
<accession>A0A1F4RIL1</accession>
<dbReference type="AlphaFoldDB" id="A0A1F4RIL1"/>